<evidence type="ECO:0000313" key="4">
    <source>
        <dbReference type="Proteomes" id="UP000006556"/>
    </source>
</evidence>
<evidence type="ECO:0000256" key="1">
    <source>
        <dbReference type="ARBA" id="ARBA00023118"/>
    </source>
</evidence>
<dbReference type="Proteomes" id="UP000006556">
    <property type="component" value="Chromosome"/>
</dbReference>
<dbReference type="Pfam" id="PF03787">
    <property type="entry name" value="RAMPs"/>
    <property type="match status" value="1"/>
</dbReference>
<evidence type="ECO:0000259" key="2">
    <source>
        <dbReference type="Pfam" id="PF03787"/>
    </source>
</evidence>
<protein>
    <recommendedName>
        <fullName evidence="2">CRISPR type III-associated protein domain-containing protein</fullName>
    </recommendedName>
</protein>
<gene>
    <name evidence="3" type="ordered locus">PTH_0707</name>
</gene>
<keyword evidence="4" id="KW-1185">Reference proteome</keyword>
<dbReference type="InterPro" id="IPR007522">
    <property type="entry name" value="CRISPR-assoc_prot_TM1795"/>
</dbReference>
<keyword evidence="1" id="KW-0051">Antiviral defense</keyword>
<dbReference type="KEGG" id="pth:PTH_0707"/>
<dbReference type="eggNOG" id="COG1367">
    <property type="taxonomic scope" value="Bacteria"/>
</dbReference>
<dbReference type="HOGENOM" id="CLU_058787_0_0_9"/>
<sequence length="345" mass="39506">MEVEVKTLTPLWTGGAKSGAVDRVHETGIIGSLRWWFEAMVRGMGGNACSPEQAEQKCIYDPEKPNKGICHVCEIFGATGWRRRFQLMVNDYTEPDHSITKVMLENCRYIDSKGRTRVPTWYFPGRLDDKPRIGSLTLRIRQTAPDFQTAIIGGLLQFMADWVAIGARAQLGFGVFELPNGRLDTRPLYERLIANAGNCTYTRLPSLQNIFLARIWLENATVQDTFNLKYDIRQLFSGQQNKSLRHFIMGTIKGERLVAKVKISRPYGNGLIRVWGWIPKEAGVYKNGWNREKVVDAIYQYLRKNYTLEVWREMDSPRDTVTPNISSAQAFLRSILGLREEDYEA</sequence>
<accession>A5D4F7</accession>
<dbReference type="InterPro" id="IPR005537">
    <property type="entry name" value="RAMP_III_fam"/>
</dbReference>
<organism evidence="3 4">
    <name type="scientific">Pelotomaculum thermopropionicum (strain DSM 13744 / JCM 10971 / SI)</name>
    <dbReference type="NCBI Taxonomy" id="370438"/>
    <lineage>
        <taxon>Bacteria</taxon>
        <taxon>Bacillati</taxon>
        <taxon>Bacillota</taxon>
        <taxon>Clostridia</taxon>
        <taxon>Eubacteriales</taxon>
        <taxon>Desulfotomaculaceae</taxon>
        <taxon>Pelotomaculum</taxon>
    </lineage>
</organism>
<dbReference type="NCBIfam" id="TIGR01894">
    <property type="entry name" value="cas_TM1795_cmr1"/>
    <property type="match status" value="1"/>
</dbReference>
<dbReference type="STRING" id="370438.PTH_0707"/>
<dbReference type="EMBL" id="AP009389">
    <property type="protein sequence ID" value="BAF58888.1"/>
    <property type="molecule type" value="Genomic_DNA"/>
</dbReference>
<proteinExistence type="predicted"/>
<dbReference type="GO" id="GO:0051607">
    <property type="term" value="P:defense response to virus"/>
    <property type="evidence" value="ECO:0007669"/>
    <property type="project" value="UniProtKB-KW"/>
</dbReference>
<evidence type="ECO:0000313" key="3">
    <source>
        <dbReference type="EMBL" id="BAF58888.1"/>
    </source>
</evidence>
<reference evidence="4" key="1">
    <citation type="journal article" date="2008" name="Genome Res.">
        <title>The genome of Pelotomaculum thermopropionicum reveals niche-associated evolution in anaerobic microbiota.</title>
        <authorList>
            <person name="Kosaka T."/>
            <person name="Kato S."/>
            <person name="Shimoyama T."/>
            <person name="Ishii S."/>
            <person name="Abe T."/>
            <person name="Watanabe K."/>
        </authorList>
    </citation>
    <scope>NUCLEOTIDE SEQUENCE [LARGE SCALE GENOMIC DNA]</scope>
    <source>
        <strain evidence="4">DSM 13744 / JCM 10971 / SI</strain>
    </source>
</reference>
<name>A5D4F7_PELTS</name>
<feature type="domain" description="CRISPR type III-associated protein" evidence="2">
    <location>
        <begin position="5"/>
        <end position="177"/>
    </location>
</feature>
<dbReference type="AlphaFoldDB" id="A5D4F7"/>